<dbReference type="EMBL" id="JABBWM010000007">
    <property type="protein sequence ID" value="KAG2115807.1"/>
    <property type="molecule type" value="Genomic_DNA"/>
</dbReference>
<dbReference type="RefSeq" id="XP_041297186.1">
    <property type="nucleotide sequence ID" value="XM_041440401.1"/>
</dbReference>
<reference evidence="1" key="1">
    <citation type="journal article" date="2020" name="New Phytol.">
        <title>Comparative genomics reveals dynamic genome evolution in host specialist ectomycorrhizal fungi.</title>
        <authorList>
            <person name="Lofgren L.A."/>
            <person name="Nguyen N.H."/>
            <person name="Vilgalys R."/>
            <person name="Ruytinx J."/>
            <person name="Liao H.L."/>
            <person name="Branco S."/>
            <person name="Kuo A."/>
            <person name="LaButti K."/>
            <person name="Lipzen A."/>
            <person name="Andreopoulos W."/>
            <person name="Pangilinan J."/>
            <person name="Riley R."/>
            <person name="Hundley H."/>
            <person name="Na H."/>
            <person name="Barry K."/>
            <person name="Grigoriev I.V."/>
            <person name="Stajich J.E."/>
            <person name="Kennedy P.G."/>
        </authorList>
    </citation>
    <scope>NUCLEOTIDE SEQUENCE</scope>
    <source>
        <strain evidence="1">FC423</strain>
    </source>
</reference>
<dbReference type="OrthoDB" id="2684554at2759"/>
<evidence type="ECO:0000313" key="1">
    <source>
        <dbReference type="EMBL" id="KAG2115807.1"/>
    </source>
</evidence>
<sequence>MPDSSESRYIRLEVINGKNIRVPSKHMASYELSRMLGGGEVVGGLQMSWNELLDDGDEPF</sequence>
<keyword evidence="2" id="KW-1185">Reference proteome</keyword>
<feature type="non-terminal residue" evidence="1">
    <location>
        <position position="60"/>
    </location>
</feature>
<organism evidence="1 2">
    <name type="scientific">Suillus discolor</name>
    <dbReference type="NCBI Taxonomy" id="1912936"/>
    <lineage>
        <taxon>Eukaryota</taxon>
        <taxon>Fungi</taxon>
        <taxon>Dikarya</taxon>
        <taxon>Basidiomycota</taxon>
        <taxon>Agaricomycotina</taxon>
        <taxon>Agaricomycetes</taxon>
        <taxon>Agaricomycetidae</taxon>
        <taxon>Boletales</taxon>
        <taxon>Suillineae</taxon>
        <taxon>Suillaceae</taxon>
        <taxon>Suillus</taxon>
    </lineage>
</organism>
<dbReference type="Proteomes" id="UP000823399">
    <property type="component" value="Unassembled WGS sequence"/>
</dbReference>
<protein>
    <submittedName>
        <fullName evidence="1">Uncharacterized protein</fullName>
    </submittedName>
</protein>
<gene>
    <name evidence="1" type="ORF">F5147DRAFT_758350</name>
</gene>
<accession>A0A9P7FE32</accession>
<dbReference type="AlphaFoldDB" id="A0A9P7FE32"/>
<name>A0A9P7FE32_9AGAM</name>
<dbReference type="GeneID" id="64702660"/>
<comment type="caution">
    <text evidence="1">The sequence shown here is derived from an EMBL/GenBank/DDBJ whole genome shotgun (WGS) entry which is preliminary data.</text>
</comment>
<proteinExistence type="predicted"/>
<evidence type="ECO:0000313" key="2">
    <source>
        <dbReference type="Proteomes" id="UP000823399"/>
    </source>
</evidence>